<comment type="function">
    <text evidence="6">Specifically methylates the N7 position of a guanine in 16S rRNA.</text>
</comment>
<comment type="subcellular location">
    <subcellularLocation>
        <location evidence="6">Cytoplasm</location>
    </subcellularLocation>
</comment>
<dbReference type="Pfam" id="PF02527">
    <property type="entry name" value="GidB"/>
    <property type="match status" value="1"/>
</dbReference>
<dbReference type="EC" id="2.1.1.-" evidence="6"/>
<dbReference type="Gene3D" id="3.40.50.150">
    <property type="entry name" value="Vaccinia Virus protein VP39"/>
    <property type="match status" value="1"/>
</dbReference>
<feature type="binding site" evidence="6">
    <location>
        <position position="91"/>
    </location>
    <ligand>
        <name>S-adenosyl-L-methionine</name>
        <dbReference type="ChEBI" id="CHEBI:59789"/>
    </ligand>
</feature>
<keyword evidence="2 6" id="KW-0698">rRNA processing</keyword>
<reference evidence="8" key="1">
    <citation type="submission" date="2016-02" db="EMBL/GenBank/DDBJ databases">
        <authorList>
            <person name="Holder M.E."/>
            <person name="Ajami N.J."/>
            <person name="Petrosino J.F."/>
        </authorList>
    </citation>
    <scope>NUCLEOTIDE SEQUENCE [LARGE SCALE GENOMIC DNA]</scope>
    <source>
        <strain evidence="8">CCUG 45958</strain>
    </source>
</reference>
<dbReference type="HAMAP" id="MF_00074">
    <property type="entry name" value="16SrRNA_methyltr_G"/>
    <property type="match status" value="1"/>
</dbReference>
<accession>A0A109W3L8</accession>
<keyword evidence="4 6" id="KW-0808">Transferase</keyword>
<organism evidence="7 8">
    <name type="scientific">Desulfovibrio fairfieldensis</name>
    <dbReference type="NCBI Taxonomy" id="44742"/>
    <lineage>
        <taxon>Bacteria</taxon>
        <taxon>Pseudomonadati</taxon>
        <taxon>Thermodesulfobacteriota</taxon>
        <taxon>Desulfovibrionia</taxon>
        <taxon>Desulfovibrionales</taxon>
        <taxon>Desulfovibrionaceae</taxon>
        <taxon>Desulfovibrio</taxon>
    </lineage>
</organism>
<dbReference type="InterPro" id="IPR029063">
    <property type="entry name" value="SAM-dependent_MTases_sf"/>
</dbReference>
<sequence>MQEQQTVDRKELARLAAATGADVPSAALEPLAVYLEMLCRWNAAMNLVGARSWQDILARLVADSFHLASFLEELPLPEEPLSWDLGSGAGLPGVPLRMAWTRGGYYMVEVREKRALFLSSVLARLQLSATHVFRGSVEHFFQGQYYQADCIVSRAFMPWPELLELTLPRLRPEGVLVILALTPAPERLPAPWRLAGVRSYAAAGSGRWFWALSPSGDISGGTGKAVEPVLAERTERAGEDGPCLG</sequence>
<proteinExistence type="inferred from homology"/>
<evidence type="ECO:0000256" key="1">
    <source>
        <dbReference type="ARBA" id="ARBA00022490"/>
    </source>
</evidence>
<feature type="binding site" evidence="6">
    <location>
        <position position="86"/>
    </location>
    <ligand>
        <name>S-adenosyl-L-methionine</name>
        <dbReference type="ChEBI" id="CHEBI:59789"/>
    </ligand>
</feature>
<dbReference type="Proteomes" id="UP000069241">
    <property type="component" value="Chromosome"/>
</dbReference>
<comment type="caution">
    <text evidence="6">Lacks conserved residue(s) required for the propagation of feature annotation.</text>
</comment>
<feature type="binding site" evidence="6">
    <location>
        <begin position="137"/>
        <end position="138"/>
    </location>
    <ligand>
        <name>S-adenosyl-L-methionine</name>
        <dbReference type="ChEBI" id="CHEBI:59789"/>
    </ligand>
</feature>
<dbReference type="PANTHER" id="PTHR31760:SF0">
    <property type="entry name" value="S-ADENOSYL-L-METHIONINE-DEPENDENT METHYLTRANSFERASES SUPERFAMILY PROTEIN"/>
    <property type="match status" value="1"/>
</dbReference>
<gene>
    <name evidence="6" type="primary">rsmG</name>
    <name evidence="7" type="ORF">AXF13_01735</name>
</gene>
<evidence type="ECO:0000313" key="7">
    <source>
        <dbReference type="EMBL" id="AMD88940.1"/>
    </source>
</evidence>
<keyword evidence="3 6" id="KW-0489">Methyltransferase</keyword>
<evidence type="ECO:0000256" key="5">
    <source>
        <dbReference type="ARBA" id="ARBA00022691"/>
    </source>
</evidence>
<dbReference type="STRING" id="44742.AXF13_01735"/>
<dbReference type="RefSeq" id="WP_062251414.1">
    <property type="nucleotide sequence ID" value="NZ_CP014229.1"/>
</dbReference>
<feature type="binding site" evidence="6">
    <location>
        <position position="154"/>
    </location>
    <ligand>
        <name>S-adenosyl-L-methionine</name>
        <dbReference type="ChEBI" id="CHEBI:59789"/>
    </ligand>
</feature>
<keyword evidence="5 6" id="KW-0949">S-adenosyl-L-methionine</keyword>
<evidence type="ECO:0000256" key="3">
    <source>
        <dbReference type="ARBA" id="ARBA00022603"/>
    </source>
</evidence>
<comment type="similarity">
    <text evidence="6">Belongs to the methyltransferase superfamily. RNA methyltransferase RsmG family.</text>
</comment>
<dbReference type="KEGG" id="dfi:AXF13_01735"/>
<evidence type="ECO:0000256" key="6">
    <source>
        <dbReference type="HAMAP-Rule" id="MF_00074"/>
    </source>
</evidence>
<evidence type="ECO:0000313" key="8">
    <source>
        <dbReference type="Proteomes" id="UP000069241"/>
    </source>
</evidence>
<dbReference type="InterPro" id="IPR003682">
    <property type="entry name" value="rRNA_ssu_MeTfrase_G"/>
</dbReference>
<dbReference type="EMBL" id="CP014229">
    <property type="protein sequence ID" value="AMD88940.1"/>
    <property type="molecule type" value="Genomic_DNA"/>
</dbReference>
<name>A0A109W3L8_9BACT</name>
<dbReference type="GO" id="GO:0005829">
    <property type="term" value="C:cytosol"/>
    <property type="evidence" value="ECO:0007669"/>
    <property type="project" value="TreeGrafter"/>
</dbReference>
<dbReference type="SUPFAM" id="SSF53335">
    <property type="entry name" value="S-adenosyl-L-methionine-dependent methyltransferases"/>
    <property type="match status" value="1"/>
</dbReference>
<keyword evidence="1 6" id="KW-0963">Cytoplasm</keyword>
<evidence type="ECO:0000256" key="4">
    <source>
        <dbReference type="ARBA" id="ARBA00022679"/>
    </source>
</evidence>
<dbReference type="AlphaFoldDB" id="A0A109W3L8"/>
<dbReference type="GO" id="GO:0070043">
    <property type="term" value="F:rRNA (guanine-N7-)-methyltransferase activity"/>
    <property type="evidence" value="ECO:0007669"/>
    <property type="project" value="UniProtKB-UniRule"/>
</dbReference>
<protein>
    <recommendedName>
        <fullName evidence="6">Ribosomal RNA small subunit methyltransferase G</fullName>
        <ecNumber evidence="6">2.1.1.-</ecNumber>
    </recommendedName>
    <alternativeName>
        <fullName evidence="6">16S rRNA 7-methylguanosine methyltransferase</fullName>
        <shortName evidence="6">16S rRNA m7G methyltransferase</shortName>
    </alternativeName>
</protein>
<keyword evidence="8" id="KW-1185">Reference proteome</keyword>
<evidence type="ECO:0000256" key="2">
    <source>
        <dbReference type="ARBA" id="ARBA00022552"/>
    </source>
</evidence>
<dbReference type="PANTHER" id="PTHR31760">
    <property type="entry name" value="S-ADENOSYL-L-METHIONINE-DEPENDENT METHYLTRANSFERASES SUPERFAMILY PROTEIN"/>
    <property type="match status" value="1"/>
</dbReference>
<dbReference type="CDD" id="cd02440">
    <property type="entry name" value="AdoMet_MTases"/>
    <property type="match status" value="1"/>
</dbReference>